<dbReference type="Proteomes" id="UP001519344">
    <property type="component" value="Unassembled WGS sequence"/>
</dbReference>
<accession>A0ABS4I1U4</accession>
<evidence type="ECO:0000256" key="3">
    <source>
        <dbReference type="ARBA" id="ARBA00022553"/>
    </source>
</evidence>
<feature type="transmembrane region" description="Helical" evidence="9">
    <location>
        <begin position="154"/>
        <end position="172"/>
    </location>
</feature>
<evidence type="ECO:0000256" key="7">
    <source>
        <dbReference type="ARBA" id="ARBA00022840"/>
    </source>
</evidence>
<keyword evidence="8" id="KW-0902">Two-component regulatory system</keyword>
<dbReference type="InterPro" id="IPR036890">
    <property type="entry name" value="HATPase_C_sf"/>
</dbReference>
<feature type="domain" description="Histidine kinase" evidence="10">
    <location>
        <begin position="282"/>
        <end position="496"/>
    </location>
</feature>
<comment type="caution">
    <text evidence="11">The sequence shown here is derived from an EMBL/GenBank/DDBJ whole genome shotgun (WGS) entry which is preliminary data.</text>
</comment>
<dbReference type="PANTHER" id="PTHR43065:SF10">
    <property type="entry name" value="PEROXIDE STRESS-ACTIVATED HISTIDINE KINASE MAK3"/>
    <property type="match status" value="1"/>
</dbReference>
<keyword evidence="3" id="KW-0597">Phosphoprotein</keyword>
<evidence type="ECO:0000256" key="5">
    <source>
        <dbReference type="ARBA" id="ARBA00022741"/>
    </source>
</evidence>
<keyword evidence="5" id="KW-0547">Nucleotide-binding</keyword>
<dbReference type="InterPro" id="IPR005467">
    <property type="entry name" value="His_kinase_dom"/>
</dbReference>
<dbReference type="EMBL" id="JAGGKV010000011">
    <property type="protein sequence ID" value="MBP1964893.1"/>
    <property type="molecule type" value="Genomic_DNA"/>
</dbReference>
<keyword evidence="7" id="KW-0067">ATP-binding</keyword>
<evidence type="ECO:0000256" key="1">
    <source>
        <dbReference type="ARBA" id="ARBA00000085"/>
    </source>
</evidence>
<keyword evidence="6 11" id="KW-0418">Kinase</keyword>
<feature type="transmembrane region" description="Helical" evidence="9">
    <location>
        <begin position="30"/>
        <end position="47"/>
    </location>
</feature>
<dbReference type="EC" id="2.7.13.3" evidence="2"/>
<comment type="catalytic activity">
    <reaction evidence="1">
        <text>ATP + protein L-histidine = ADP + protein N-phospho-L-histidine.</text>
        <dbReference type="EC" id="2.7.13.3"/>
    </reaction>
</comment>
<dbReference type="SMART" id="SM00387">
    <property type="entry name" value="HATPase_c"/>
    <property type="match status" value="1"/>
</dbReference>
<sequence>MTILLILLMIAAITLFIAKARNPSAYWMGLVLVGWFLSMSGLILYIAKFGGFYYRVNIVLFFNDTIRNMLLNAPIKIEGISRMLTAGRSLFIFSLIRLSISLMSFKTAKRVWTVYVLSLLPALANLIFYDPIIYKWALSVMDRNHTYVVGWVTRGWLVLSAAAAISIMIWKYQRVTIPWLKRQSQFIILGVFSLVLFYFYLGFMGPLQVFDVRTFYVLYSDFSNFNPPLTLLEWYISISFTGILSVISILSIWRYTEIEKKMGNEDLRLERKLSTANMGAQVFTHAVKNQLLMIQLLVKQANQSVIAGGTADVQKVEAALSKADVIVNQTLGRLDQLYKSFKTSHLQLKPQSVQKLINHTLERMPSLPSNILIESTGPETETMILADFEHMSEVIYNLLINAVEAIASDTAGVIQVRVYEEDNWVIINISDNGPGIPDNLQDKIFDPFFTSKNTNKNWGVGLSYVKHIVLGHYGRILFDSKSGKGSSFQIIMPLYVLKLEAKKG</sequence>
<protein>
    <recommendedName>
        <fullName evidence="2">histidine kinase</fullName>
        <ecNumber evidence="2">2.7.13.3</ecNumber>
    </recommendedName>
</protein>
<evidence type="ECO:0000256" key="8">
    <source>
        <dbReference type="ARBA" id="ARBA00023012"/>
    </source>
</evidence>
<evidence type="ECO:0000313" key="12">
    <source>
        <dbReference type="Proteomes" id="UP001519344"/>
    </source>
</evidence>
<evidence type="ECO:0000256" key="4">
    <source>
        <dbReference type="ARBA" id="ARBA00022679"/>
    </source>
</evidence>
<feature type="transmembrane region" description="Helical" evidence="9">
    <location>
        <begin position="234"/>
        <end position="253"/>
    </location>
</feature>
<dbReference type="Gene3D" id="3.30.565.10">
    <property type="entry name" value="Histidine kinase-like ATPase, C-terminal domain"/>
    <property type="match status" value="1"/>
</dbReference>
<dbReference type="CDD" id="cd00075">
    <property type="entry name" value="HATPase"/>
    <property type="match status" value="1"/>
</dbReference>
<dbReference type="InterPro" id="IPR004358">
    <property type="entry name" value="Sig_transdc_His_kin-like_C"/>
</dbReference>
<evidence type="ECO:0000256" key="9">
    <source>
        <dbReference type="SAM" id="Phobius"/>
    </source>
</evidence>
<feature type="transmembrane region" description="Helical" evidence="9">
    <location>
        <begin position="184"/>
        <end position="203"/>
    </location>
</feature>
<dbReference type="Pfam" id="PF02518">
    <property type="entry name" value="HATPase_c"/>
    <property type="match status" value="1"/>
</dbReference>
<organism evidence="11 12">
    <name type="scientific">Paenibacillus aceris</name>
    <dbReference type="NCBI Taxonomy" id="869555"/>
    <lineage>
        <taxon>Bacteria</taxon>
        <taxon>Bacillati</taxon>
        <taxon>Bacillota</taxon>
        <taxon>Bacilli</taxon>
        <taxon>Bacillales</taxon>
        <taxon>Paenibacillaceae</taxon>
        <taxon>Paenibacillus</taxon>
    </lineage>
</organism>
<evidence type="ECO:0000313" key="11">
    <source>
        <dbReference type="EMBL" id="MBP1964893.1"/>
    </source>
</evidence>
<dbReference type="SUPFAM" id="SSF55874">
    <property type="entry name" value="ATPase domain of HSP90 chaperone/DNA topoisomerase II/histidine kinase"/>
    <property type="match status" value="1"/>
</dbReference>
<dbReference type="PANTHER" id="PTHR43065">
    <property type="entry name" value="SENSOR HISTIDINE KINASE"/>
    <property type="match status" value="1"/>
</dbReference>
<keyword evidence="4" id="KW-0808">Transferase</keyword>
<gene>
    <name evidence="11" type="ORF">J2Z65_004126</name>
</gene>
<feature type="transmembrane region" description="Helical" evidence="9">
    <location>
        <begin position="112"/>
        <end position="134"/>
    </location>
</feature>
<evidence type="ECO:0000256" key="6">
    <source>
        <dbReference type="ARBA" id="ARBA00022777"/>
    </source>
</evidence>
<keyword evidence="9" id="KW-0472">Membrane</keyword>
<dbReference type="GO" id="GO:0016301">
    <property type="term" value="F:kinase activity"/>
    <property type="evidence" value="ECO:0007669"/>
    <property type="project" value="UniProtKB-KW"/>
</dbReference>
<keyword evidence="9" id="KW-0812">Transmembrane</keyword>
<evidence type="ECO:0000259" key="10">
    <source>
        <dbReference type="PROSITE" id="PS50109"/>
    </source>
</evidence>
<keyword evidence="9" id="KW-1133">Transmembrane helix</keyword>
<keyword evidence="12" id="KW-1185">Reference proteome</keyword>
<reference evidence="11 12" key="1">
    <citation type="submission" date="2021-03" db="EMBL/GenBank/DDBJ databases">
        <title>Genomic Encyclopedia of Type Strains, Phase IV (KMG-IV): sequencing the most valuable type-strain genomes for metagenomic binning, comparative biology and taxonomic classification.</title>
        <authorList>
            <person name="Goeker M."/>
        </authorList>
    </citation>
    <scope>NUCLEOTIDE SEQUENCE [LARGE SCALE GENOMIC DNA]</scope>
    <source>
        <strain evidence="11 12">DSM 24950</strain>
    </source>
</reference>
<dbReference type="PROSITE" id="PS50109">
    <property type="entry name" value="HIS_KIN"/>
    <property type="match status" value="1"/>
</dbReference>
<dbReference type="PRINTS" id="PR00344">
    <property type="entry name" value="BCTRLSENSOR"/>
</dbReference>
<evidence type="ECO:0000256" key="2">
    <source>
        <dbReference type="ARBA" id="ARBA00012438"/>
    </source>
</evidence>
<proteinExistence type="predicted"/>
<dbReference type="RefSeq" id="WP_167064698.1">
    <property type="nucleotide sequence ID" value="NZ_JAAOZR010000036.1"/>
</dbReference>
<dbReference type="InterPro" id="IPR003594">
    <property type="entry name" value="HATPase_dom"/>
</dbReference>
<name>A0ABS4I1U4_9BACL</name>